<gene>
    <name evidence="1" type="ORF">R3P38DRAFT_949215</name>
</gene>
<protein>
    <submittedName>
        <fullName evidence="1">Uncharacterized protein</fullName>
    </submittedName>
</protein>
<dbReference type="AlphaFoldDB" id="A0AAW0BMJ5"/>
<organism evidence="1 2">
    <name type="scientific">Favolaschia claudopus</name>
    <dbReference type="NCBI Taxonomy" id="2862362"/>
    <lineage>
        <taxon>Eukaryota</taxon>
        <taxon>Fungi</taxon>
        <taxon>Dikarya</taxon>
        <taxon>Basidiomycota</taxon>
        <taxon>Agaricomycotina</taxon>
        <taxon>Agaricomycetes</taxon>
        <taxon>Agaricomycetidae</taxon>
        <taxon>Agaricales</taxon>
        <taxon>Marasmiineae</taxon>
        <taxon>Mycenaceae</taxon>
        <taxon>Favolaschia</taxon>
    </lineage>
</organism>
<evidence type="ECO:0000313" key="1">
    <source>
        <dbReference type="EMBL" id="KAK7027716.1"/>
    </source>
</evidence>
<dbReference type="Proteomes" id="UP001362999">
    <property type="component" value="Unassembled WGS sequence"/>
</dbReference>
<dbReference type="EMBL" id="JAWWNJ010000029">
    <property type="protein sequence ID" value="KAK7027716.1"/>
    <property type="molecule type" value="Genomic_DNA"/>
</dbReference>
<reference evidence="1 2" key="1">
    <citation type="journal article" date="2024" name="J Genomics">
        <title>Draft genome sequencing and assembly of Favolaschia claudopus CIRM-BRFM 2984 isolated from oak limbs.</title>
        <authorList>
            <person name="Navarro D."/>
            <person name="Drula E."/>
            <person name="Chaduli D."/>
            <person name="Cazenave R."/>
            <person name="Ahrendt S."/>
            <person name="Wang J."/>
            <person name="Lipzen A."/>
            <person name="Daum C."/>
            <person name="Barry K."/>
            <person name="Grigoriev I.V."/>
            <person name="Favel A."/>
            <person name="Rosso M.N."/>
            <person name="Martin F."/>
        </authorList>
    </citation>
    <scope>NUCLEOTIDE SEQUENCE [LARGE SCALE GENOMIC DNA]</scope>
    <source>
        <strain evidence="1 2">CIRM-BRFM 2984</strain>
    </source>
</reference>
<keyword evidence="2" id="KW-1185">Reference proteome</keyword>
<evidence type="ECO:0000313" key="2">
    <source>
        <dbReference type="Proteomes" id="UP001362999"/>
    </source>
</evidence>
<name>A0AAW0BMJ5_9AGAR</name>
<accession>A0AAW0BMJ5</accession>
<comment type="caution">
    <text evidence="1">The sequence shown here is derived from an EMBL/GenBank/DDBJ whole genome shotgun (WGS) entry which is preliminary data.</text>
</comment>
<proteinExistence type="predicted"/>
<sequence>MTTGDSSSSSARPTASTEFEELKALVAHLSLVATEAMRLSVEVQAKLPAVLAKEIAAREIVAARSAATIAAHAAADSAATIAAHAAANAIASVSAAAPAPAATSVDSDPVFVRGTPKTPDQLAIDHPEGTGEICYVVICGREPGIYYKASDADRVCNGVPNQLKAKKTSRIDALDWYRSLYNGPAADEGVQKWVEAE</sequence>